<dbReference type="Pfam" id="PF07885">
    <property type="entry name" value="Ion_trans_2"/>
    <property type="match status" value="1"/>
</dbReference>
<name>A0A7J6R452_PEROL</name>
<keyword evidence="8" id="KW-0406">Ion transport</keyword>
<reference evidence="14 15" key="1">
    <citation type="submission" date="2020-04" db="EMBL/GenBank/DDBJ databases">
        <title>Perkinsus olseni comparative genomics.</title>
        <authorList>
            <person name="Bogema D.R."/>
        </authorList>
    </citation>
    <scope>NUCLEOTIDE SEQUENCE [LARGE SCALE GENOMIC DNA]</scope>
    <source>
        <strain evidence="14">ATCC PRA-205</strain>
    </source>
</reference>
<gene>
    <name evidence="14" type="ORF">FOZ62_026852</name>
</gene>
<keyword evidence="3" id="KW-0633">Potassium transport</keyword>
<evidence type="ECO:0000256" key="10">
    <source>
        <dbReference type="ARBA" id="ARBA00023303"/>
    </source>
</evidence>
<feature type="compositionally biased region" description="Low complexity" evidence="11">
    <location>
        <begin position="1622"/>
        <end position="1642"/>
    </location>
</feature>
<dbReference type="PANTHER" id="PTHR10027">
    <property type="entry name" value="CALCIUM-ACTIVATED POTASSIUM CHANNEL ALPHA CHAIN"/>
    <property type="match status" value="1"/>
</dbReference>
<dbReference type="Proteomes" id="UP000574390">
    <property type="component" value="Unassembled WGS sequence"/>
</dbReference>
<evidence type="ECO:0000256" key="1">
    <source>
        <dbReference type="ARBA" id="ARBA00004141"/>
    </source>
</evidence>
<evidence type="ECO:0000256" key="3">
    <source>
        <dbReference type="ARBA" id="ARBA00022538"/>
    </source>
</evidence>
<evidence type="ECO:0000256" key="4">
    <source>
        <dbReference type="ARBA" id="ARBA00022692"/>
    </source>
</evidence>
<dbReference type="Gene3D" id="1.10.287.70">
    <property type="match status" value="1"/>
</dbReference>
<keyword evidence="6" id="KW-0630">Potassium</keyword>
<feature type="compositionally biased region" description="Basic and acidic residues" evidence="11">
    <location>
        <begin position="1589"/>
        <end position="1598"/>
    </location>
</feature>
<feature type="compositionally biased region" description="Basic and acidic residues" evidence="11">
    <location>
        <begin position="1897"/>
        <end position="1911"/>
    </location>
</feature>
<dbReference type="FunFam" id="1.10.472.80:FF:000001">
    <property type="entry name" value="TBC1 domain family member 22B"/>
    <property type="match status" value="1"/>
</dbReference>
<feature type="transmembrane region" description="Helical" evidence="12">
    <location>
        <begin position="743"/>
        <end position="762"/>
    </location>
</feature>
<dbReference type="GO" id="GO:0016020">
    <property type="term" value="C:membrane"/>
    <property type="evidence" value="ECO:0007669"/>
    <property type="project" value="UniProtKB-SubCell"/>
</dbReference>
<evidence type="ECO:0000313" key="15">
    <source>
        <dbReference type="Proteomes" id="UP000574390"/>
    </source>
</evidence>
<keyword evidence="9 12" id="KW-0472">Membrane</keyword>
<evidence type="ECO:0000256" key="9">
    <source>
        <dbReference type="ARBA" id="ARBA00023136"/>
    </source>
</evidence>
<keyword evidence="2" id="KW-0813">Transport</keyword>
<feature type="compositionally biased region" description="Polar residues" evidence="11">
    <location>
        <begin position="1867"/>
        <end position="1876"/>
    </location>
</feature>
<comment type="caution">
    <text evidence="14">The sequence shown here is derived from an EMBL/GenBank/DDBJ whole genome shotgun (WGS) entry which is preliminary data.</text>
</comment>
<evidence type="ECO:0000256" key="5">
    <source>
        <dbReference type="ARBA" id="ARBA00022826"/>
    </source>
</evidence>
<keyword evidence="7 12" id="KW-1133">Transmembrane helix</keyword>
<dbReference type="EMBL" id="JABANM010024775">
    <property type="protein sequence ID" value="KAF4715679.1"/>
    <property type="molecule type" value="Genomic_DNA"/>
</dbReference>
<feature type="transmembrane region" description="Helical" evidence="12">
    <location>
        <begin position="1014"/>
        <end position="1035"/>
    </location>
</feature>
<dbReference type="Pfam" id="PF00566">
    <property type="entry name" value="RabGAP-TBC"/>
    <property type="match status" value="1"/>
</dbReference>
<feature type="transmembrane region" description="Helical" evidence="12">
    <location>
        <begin position="1047"/>
        <end position="1066"/>
    </location>
</feature>
<comment type="subcellular location">
    <subcellularLocation>
        <location evidence="1">Membrane</location>
        <topology evidence="1">Multi-pass membrane protein</topology>
    </subcellularLocation>
</comment>
<dbReference type="InterPro" id="IPR047871">
    <property type="entry name" value="K_chnl_Slo-like"/>
</dbReference>
<feature type="region of interest" description="Disordered" evidence="11">
    <location>
        <begin position="145"/>
        <end position="188"/>
    </location>
</feature>
<evidence type="ECO:0000313" key="14">
    <source>
        <dbReference type="EMBL" id="KAF4715679.1"/>
    </source>
</evidence>
<evidence type="ECO:0000256" key="12">
    <source>
        <dbReference type="SAM" id="Phobius"/>
    </source>
</evidence>
<feature type="region of interest" description="Disordered" evidence="11">
    <location>
        <begin position="1897"/>
        <end position="1922"/>
    </location>
</feature>
<dbReference type="Gene3D" id="1.10.472.80">
    <property type="entry name" value="Ypt/Rab-GAP domain of gyp1p, domain 3"/>
    <property type="match status" value="1"/>
</dbReference>
<evidence type="ECO:0000256" key="7">
    <source>
        <dbReference type="ARBA" id="ARBA00022989"/>
    </source>
</evidence>
<feature type="compositionally biased region" description="Basic and acidic residues" evidence="11">
    <location>
        <begin position="1484"/>
        <end position="1503"/>
    </location>
</feature>
<sequence length="2081" mass="231343">MAIRGASLLRRSRFLLEQVPDVFATFGWERRLTVIHHPGVMAISKLLDQRTIVRPRATFNQELVEEIGDYDEDLQRKAQVALDNGLAIEWRVLDFIDDELPRLLAEKREIEKAREQVMNKAPGDYTQPVFDSSVVVPTPANLGRNYPTLNVPDGDPTETAPLHVGEERKPEAFPSDSETGGMLPSSGSNPSRIFKLRQVINSDQVDMDELNKLLWSGCPFDSDFDVLSLGEERKSICPGRRAQHWVTRIGFMKVRVKAWELALGYLPPRKEQQRSALDRKRREYRVLTREFADVFTLSTEETLPASATASQQQQYACLRQIRVDIPRTFSELSIFTSERIQKMMERILYIWAARNPTPGYVQGINDILTPFVVILLQAKAGLPIKDVNVDDETLPRDGELMEVESDAYWLLSRVLSDIKDYYTPGQPGIQRLILRLKDIVKRVDEKLASHLEDEMIDYLHIAFRWFNCLMLRELPLRCTLRLWDTCIAENDGFSTYMVYICAAFLVHWGPRLEQMDFSEIMLFFQKVPTSRWTEGEIETLLAEAFVLKSLFDDAPSHLQNQDSTMNTFVKCACFRSPSMAQTPAESANRTGWPMSAAASGSFGNESAGSSVGFSDTFAGLEDFIDDDEALGAATASAVSMEDSVVRRRLRVRTTSIPGARVDLSVVSQVQRDRASLGHGASLGSNAMRYASNGITLAPSSVLQVEVYGWQWNIALPSPSAALQLLIVLACLASQLLLFGDILYQLLMLAITFVVQGLMLFFLHSGLHLRQRAASGYYSIHGIGKEQEHLGRAQGQTWRTHSQPRREPLRSGTHQWNPFFERGPHADSFRELGTNTWRRIWAELMSLISSGDVQGMLHALVESKAFLLQRLLITVFWCALYVHFTKYLYRDEVCDRDSYETTFIHTLIGYEWRCKWLTDRIPDWHVPVERVFLWIVNIDFCVSLITAREKFKWIKRLSTVLDIFTMPLFMLFVRWGLAIDPEDYLSLYGYMRFMRLYGLHRTLERIATATSEITLKIVSISLGVLGIIFTFSGAMFNEEAPAGLKGEFTAFFDYVYFFVVTLSTVGYGDFAPVTGFGRLLCINAIGIVVIFIPAQIRELGYLIRQPRGQIGVIPSRKVLGVDGKFVLLLAGGLSADELDTFIWELAHGHTLYCRNVVVFTTSPVKDFEETVSDALSKFGIRLCIKAGDTASGVSQDLCKLRWDAVGAVIVFSDRRCGTGEAATPLTPEQVSEDHRSVVRCLHVRKFWDQAFGLSCHLLREDCSRQVLDMGAEQVTSRHDLMLKIMAKTCSGCPGFSTLFCNMFKSLALPVGAPSHKMLSEFPWILKWQRYEARIRSGASGKSPESPLFPGFKEYLHGAFMCVYRITCPPFVATAVPPYKYEELLLLLADHSRVCLFGIDRMASTGHMLLNPAGQELTAADGLIILASSARKALEIQALESPFWSELDRDRMRLFIPARFRMQADNDDVSASQTGPPHIIPATEVDQTRSPERHHADTASMREKVGNYSAGGCSITGESRGTRRYSSGDEPIVFPIPGMPESVSEVSEDQAEGTTKKKRSASAGAVLTRDMSDRLAGMGLVDGQTGGAEGSNKRRGEGLRRQNTFFTTGRRALKAVRSMGSIFGPSPQSSSGTTTRRPSGTEGEASPSRRFRGESSAFADGSIVKQRKDGLQNNPFPSRASLPAAIVQGAEKRGLLIEQRKNFVSGATRLRLQPVYRVDKSRIIFEDFLEAFPELTSTLEGRMGDDPDFNSSIFDPSGALGFTAAGPNLVVVVGWPNGLPCFLRAIFSSKGSAKTKCVVLSPSTEGSIAELSEFAGRAAWVLGSPTSREDLARAGVGAADVVAVLTSISRWPGFARGPSRSSLPAPANRFSNPPGSSTRPPPQDFISALTTHEIKHVKDKVKSSGRCNTRELDSSSGAGRRTSVASMFSEDGAEAVRVSRSIITCLHDVTSLSFLDESSWWPSEGVKGNLFHMDSPEFAMGNVISESILFPAISRSPVLSDILVDAGIMASLMIDGGLDFYGDQPNSGIQPCVELVALSEAWKNERLVKQLMASDFPNVIQRQKNSRVADVSLRLLLFAPPTP</sequence>
<organism evidence="14 15">
    <name type="scientific">Perkinsus olseni</name>
    <name type="common">Perkinsus atlanticus</name>
    <dbReference type="NCBI Taxonomy" id="32597"/>
    <lineage>
        <taxon>Eukaryota</taxon>
        <taxon>Sar</taxon>
        <taxon>Alveolata</taxon>
        <taxon>Perkinsozoa</taxon>
        <taxon>Perkinsea</taxon>
        <taxon>Perkinsida</taxon>
        <taxon>Perkinsidae</taxon>
        <taxon>Perkinsus</taxon>
    </lineage>
</organism>
<protein>
    <recommendedName>
        <fullName evidence="13">Rab-GAP TBC domain-containing protein</fullName>
    </recommendedName>
</protein>
<evidence type="ECO:0000256" key="6">
    <source>
        <dbReference type="ARBA" id="ARBA00022958"/>
    </source>
</evidence>
<dbReference type="InterPro" id="IPR013099">
    <property type="entry name" value="K_chnl_dom"/>
</dbReference>
<feature type="domain" description="Rab-GAP TBC" evidence="13">
    <location>
        <begin position="249"/>
        <end position="490"/>
    </location>
</feature>
<dbReference type="PROSITE" id="PS50086">
    <property type="entry name" value="TBC_RABGAP"/>
    <property type="match status" value="1"/>
</dbReference>
<dbReference type="Gene3D" id="1.10.8.270">
    <property type="entry name" value="putative rabgap domain of human tbc1 domain family member 14 like domains"/>
    <property type="match status" value="1"/>
</dbReference>
<dbReference type="SUPFAM" id="SSF81324">
    <property type="entry name" value="Voltage-gated potassium channels"/>
    <property type="match status" value="1"/>
</dbReference>
<dbReference type="Gene3D" id="3.40.50.720">
    <property type="entry name" value="NAD(P)-binding Rossmann-like Domain"/>
    <property type="match status" value="1"/>
</dbReference>
<dbReference type="PANTHER" id="PTHR10027:SF10">
    <property type="entry name" value="SLOWPOKE 2, ISOFORM D"/>
    <property type="match status" value="1"/>
</dbReference>
<feature type="region of interest" description="Disordered" evidence="11">
    <location>
        <begin position="1856"/>
        <end position="1882"/>
    </location>
</feature>
<accession>A0A7J6R452</accession>
<dbReference type="InterPro" id="IPR000195">
    <property type="entry name" value="Rab-GAP-TBC_dom"/>
</dbReference>
<keyword evidence="5" id="KW-0631">Potassium channel</keyword>
<dbReference type="SMART" id="SM00164">
    <property type="entry name" value="TBC"/>
    <property type="match status" value="1"/>
</dbReference>
<evidence type="ECO:0000259" key="13">
    <source>
        <dbReference type="PROSITE" id="PS50086"/>
    </source>
</evidence>
<dbReference type="SUPFAM" id="SSF47923">
    <property type="entry name" value="Ypt/Rab-GAP domain of gyp1p"/>
    <property type="match status" value="2"/>
</dbReference>
<dbReference type="GO" id="GO:0005267">
    <property type="term" value="F:potassium channel activity"/>
    <property type="evidence" value="ECO:0007669"/>
    <property type="project" value="UniProtKB-KW"/>
</dbReference>
<keyword evidence="10" id="KW-0407">Ion channel</keyword>
<feature type="region of interest" description="Disordered" evidence="11">
    <location>
        <begin position="1465"/>
        <end position="1657"/>
    </location>
</feature>
<evidence type="ECO:0000256" key="8">
    <source>
        <dbReference type="ARBA" id="ARBA00023065"/>
    </source>
</evidence>
<evidence type="ECO:0000256" key="2">
    <source>
        <dbReference type="ARBA" id="ARBA00022448"/>
    </source>
</evidence>
<evidence type="ECO:0000256" key="11">
    <source>
        <dbReference type="SAM" id="MobiDB-lite"/>
    </source>
</evidence>
<dbReference type="InterPro" id="IPR035969">
    <property type="entry name" value="Rab-GAP_TBC_sf"/>
</dbReference>
<proteinExistence type="predicted"/>
<feature type="transmembrane region" description="Helical" evidence="12">
    <location>
        <begin position="1078"/>
        <end position="1095"/>
    </location>
</feature>
<keyword evidence="4 12" id="KW-0812">Transmembrane</keyword>